<dbReference type="InterPro" id="IPR017900">
    <property type="entry name" value="4Fe4S_Fe_S_CS"/>
</dbReference>
<evidence type="ECO:0000256" key="2">
    <source>
        <dbReference type="ARBA" id="ARBA00023004"/>
    </source>
</evidence>
<organism evidence="5 6">
    <name type="scientific">Desulfofundulus thermosubterraneus DSM 16057</name>
    <dbReference type="NCBI Taxonomy" id="1121432"/>
    <lineage>
        <taxon>Bacteria</taxon>
        <taxon>Bacillati</taxon>
        <taxon>Bacillota</taxon>
        <taxon>Clostridia</taxon>
        <taxon>Eubacteriales</taxon>
        <taxon>Peptococcaceae</taxon>
        <taxon>Desulfofundulus</taxon>
    </lineage>
</organism>
<feature type="domain" description="4Fe-4S ferredoxin-type" evidence="4">
    <location>
        <begin position="90"/>
        <end position="118"/>
    </location>
</feature>
<dbReference type="PANTHER" id="PTHR43063:SF1">
    <property type="entry name" value="4FE-4S CLUSTER CONTAINING PARA FAMILY ATPASE PROTEIN"/>
    <property type="match status" value="1"/>
</dbReference>
<dbReference type="Proteomes" id="UP000184529">
    <property type="component" value="Unassembled WGS sequence"/>
</dbReference>
<dbReference type="Pfam" id="PF00037">
    <property type="entry name" value="Fer4"/>
    <property type="match status" value="2"/>
</dbReference>
<dbReference type="GO" id="GO:0051536">
    <property type="term" value="F:iron-sulfur cluster binding"/>
    <property type="evidence" value="ECO:0007669"/>
    <property type="project" value="UniProtKB-KW"/>
</dbReference>
<evidence type="ECO:0000313" key="6">
    <source>
        <dbReference type="Proteomes" id="UP000184529"/>
    </source>
</evidence>
<dbReference type="OrthoDB" id="9778602at2"/>
<dbReference type="PANTHER" id="PTHR43063">
    <property type="entry name" value="4FE-4S CLUSTER CONTAINING PARA FAMILY ATPASE PROTEIN"/>
    <property type="match status" value="1"/>
</dbReference>
<dbReference type="PROSITE" id="PS00198">
    <property type="entry name" value="4FE4S_FER_1"/>
    <property type="match status" value="1"/>
</dbReference>
<proteinExistence type="predicted"/>
<protein>
    <submittedName>
        <fullName evidence="5">MinD superfamily P-loop ATPase, contains an inserted ferredoxin domain</fullName>
    </submittedName>
</protein>
<dbReference type="Pfam" id="PF01656">
    <property type="entry name" value="CbiA"/>
    <property type="match status" value="1"/>
</dbReference>
<dbReference type="EMBL" id="FQZM01000027">
    <property type="protein sequence ID" value="SHJ30752.1"/>
    <property type="molecule type" value="Genomic_DNA"/>
</dbReference>
<accession>A0A1M6I8J6</accession>
<dbReference type="SUPFAM" id="SSF52540">
    <property type="entry name" value="P-loop containing nucleoside triphosphate hydrolases"/>
    <property type="match status" value="1"/>
</dbReference>
<evidence type="ECO:0000256" key="3">
    <source>
        <dbReference type="ARBA" id="ARBA00023014"/>
    </source>
</evidence>
<keyword evidence="2" id="KW-0408">Iron</keyword>
<dbReference type="Gene3D" id="3.30.70.20">
    <property type="match status" value="1"/>
</dbReference>
<keyword evidence="6" id="KW-1185">Reference proteome</keyword>
<dbReference type="RefSeq" id="WP_072869679.1">
    <property type="nucleotide sequence ID" value="NZ_FQZM01000027.1"/>
</dbReference>
<sequence length="285" mass="30795">MIIAVASGKGGTGKTTVASSLALVAAEKREVLFLDCDVEEPNGHIMLKPHWHKKETVRVPVPEINREKCTFCGTCAEVCAFHALVVLPQEVMLLPTMCHGCGGCWHFCPAGAISPGWREIGQVEEGSSGKIGFVHGRLNVGEAISPPLIQAVKERIRPGILNIIDAPPGTSCPVVRAVKGADFCLLVTEPTPFGLHDLELAYEMATGLGVPCGVAVNRSDGDDSSIRRFCHNNNIPLLFQLPQDREVARGYARGIPAIEVRPEWKEHFLALLAFLERGGYARCAN</sequence>
<keyword evidence="3" id="KW-0411">Iron-sulfur</keyword>
<dbReference type="CDD" id="cd03110">
    <property type="entry name" value="SIMIBI_bact_arch"/>
    <property type="match status" value="1"/>
</dbReference>
<dbReference type="STRING" id="1121432.SAMN02745219_02245"/>
<keyword evidence="1" id="KW-0479">Metal-binding</keyword>
<dbReference type="InterPro" id="IPR027417">
    <property type="entry name" value="P-loop_NTPase"/>
</dbReference>
<dbReference type="AlphaFoldDB" id="A0A1M6I8J6"/>
<dbReference type="Gene3D" id="3.40.50.300">
    <property type="entry name" value="P-loop containing nucleotide triphosphate hydrolases"/>
    <property type="match status" value="2"/>
</dbReference>
<dbReference type="InterPro" id="IPR017896">
    <property type="entry name" value="4Fe4S_Fe-S-bd"/>
</dbReference>
<feature type="domain" description="4Fe-4S ferredoxin-type" evidence="4">
    <location>
        <begin position="60"/>
        <end position="89"/>
    </location>
</feature>
<dbReference type="PROSITE" id="PS51379">
    <property type="entry name" value="4FE4S_FER_2"/>
    <property type="match status" value="2"/>
</dbReference>
<name>A0A1M6I8J6_9FIRM</name>
<reference evidence="6" key="1">
    <citation type="submission" date="2016-11" db="EMBL/GenBank/DDBJ databases">
        <authorList>
            <person name="Varghese N."/>
            <person name="Submissions S."/>
        </authorList>
    </citation>
    <scope>NUCLEOTIDE SEQUENCE [LARGE SCALE GENOMIC DNA]</scope>
    <source>
        <strain evidence="6">DSM 16057</strain>
    </source>
</reference>
<dbReference type="GO" id="GO:0046872">
    <property type="term" value="F:metal ion binding"/>
    <property type="evidence" value="ECO:0007669"/>
    <property type="project" value="UniProtKB-KW"/>
</dbReference>
<evidence type="ECO:0000259" key="4">
    <source>
        <dbReference type="PROSITE" id="PS51379"/>
    </source>
</evidence>
<evidence type="ECO:0000256" key="1">
    <source>
        <dbReference type="ARBA" id="ARBA00022723"/>
    </source>
</evidence>
<dbReference type="InterPro" id="IPR002586">
    <property type="entry name" value="CobQ/CobB/MinD/ParA_Nub-bd_dom"/>
</dbReference>
<gene>
    <name evidence="5" type="ORF">SAMN02745219_02245</name>
</gene>
<evidence type="ECO:0000313" key="5">
    <source>
        <dbReference type="EMBL" id="SHJ30752.1"/>
    </source>
</evidence>